<evidence type="ECO:0000256" key="2">
    <source>
        <dbReference type="RuleBase" id="RU003875"/>
    </source>
</evidence>
<evidence type="ECO:0000256" key="1">
    <source>
        <dbReference type="ARBA" id="ARBA00009497"/>
    </source>
</evidence>
<evidence type="ECO:0000259" key="3">
    <source>
        <dbReference type="Pfam" id="PF00210"/>
    </source>
</evidence>
<dbReference type="AlphaFoldDB" id="A0A975DBK8"/>
<dbReference type="GO" id="GO:0016722">
    <property type="term" value="F:oxidoreductase activity, acting on metal ions"/>
    <property type="evidence" value="ECO:0007669"/>
    <property type="project" value="InterPro"/>
</dbReference>
<dbReference type="PROSITE" id="PS00819">
    <property type="entry name" value="DPS_2"/>
    <property type="match status" value="1"/>
</dbReference>
<dbReference type="CDD" id="cd01043">
    <property type="entry name" value="DPS"/>
    <property type="match status" value="1"/>
</dbReference>
<name>A0A975DBK8_9GAMM</name>
<dbReference type="InterPro" id="IPR009078">
    <property type="entry name" value="Ferritin-like_SF"/>
</dbReference>
<dbReference type="PIRSF" id="PIRSF005900">
    <property type="entry name" value="Dps"/>
    <property type="match status" value="1"/>
</dbReference>
<dbReference type="GO" id="GO:0008199">
    <property type="term" value="F:ferric iron binding"/>
    <property type="evidence" value="ECO:0007669"/>
    <property type="project" value="InterPro"/>
</dbReference>
<dbReference type="InterPro" id="IPR008331">
    <property type="entry name" value="Ferritin_DPS_dom"/>
</dbReference>
<dbReference type="PANTHER" id="PTHR42932:SF3">
    <property type="entry name" value="DNA PROTECTION DURING STARVATION PROTEIN"/>
    <property type="match status" value="1"/>
</dbReference>
<dbReference type="KEGG" id="psym:J1N51_01240"/>
<comment type="similarity">
    <text evidence="1 2">Belongs to the Dps family.</text>
</comment>
<dbReference type="InterPro" id="IPR023188">
    <property type="entry name" value="DPS_DNA-bd_CS"/>
</dbReference>
<dbReference type="RefSeq" id="WP_208832197.1">
    <property type="nucleotide sequence ID" value="NZ_CP072110.1"/>
</dbReference>
<accession>A0A975DBK8</accession>
<protein>
    <submittedName>
        <fullName evidence="4">DNA starvation/stationary phase protection protein</fullName>
    </submittedName>
</protein>
<proteinExistence type="inferred from homology"/>
<evidence type="ECO:0000313" key="5">
    <source>
        <dbReference type="Proteomes" id="UP000682739"/>
    </source>
</evidence>
<dbReference type="EMBL" id="CP072110">
    <property type="protein sequence ID" value="QTH64142.1"/>
    <property type="molecule type" value="Genomic_DNA"/>
</dbReference>
<dbReference type="Pfam" id="PF00210">
    <property type="entry name" value="Ferritin"/>
    <property type="match status" value="1"/>
</dbReference>
<dbReference type="Gene3D" id="1.20.1260.10">
    <property type="match status" value="1"/>
</dbReference>
<dbReference type="SUPFAM" id="SSF47240">
    <property type="entry name" value="Ferritin-like"/>
    <property type="match status" value="1"/>
</dbReference>
<reference evidence="4" key="1">
    <citation type="submission" date="2021-03" db="EMBL/GenBank/DDBJ databases">
        <title>Description of Psychrosphaera ytuae sp. nov. isolated from deep sea sediment of South China Sea.</title>
        <authorList>
            <person name="Zhang J."/>
            <person name="Xu X.-D."/>
        </authorList>
    </citation>
    <scope>NUCLEOTIDE SEQUENCE</scope>
    <source>
        <strain evidence="4">MTZ26</strain>
    </source>
</reference>
<evidence type="ECO:0000313" key="4">
    <source>
        <dbReference type="EMBL" id="QTH64142.1"/>
    </source>
</evidence>
<gene>
    <name evidence="4" type="ORF">J1N51_01240</name>
</gene>
<dbReference type="InterPro" id="IPR002177">
    <property type="entry name" value="DPS_DNA-bd"/>
</dbReference>
<keyword evidence="5" id="KW-1185">Reference proteome</keyword>
<dbReference type="PRINTS" id="PR01346">
    <property type="entry name" value="HELNAPAPROT"/>
</dbReference>
<dbReference type="InterPro" id="IPR012347">
    <property type="entry name" value="Ferritin-like"/>
</dbReference>
<feature type="domain" description="Ferritin/DPS" evidence="3">
    <location>
        <begin position="18"/>
        <end position="154"/>
    </location>
</feature>
<dbReference type="PANTHER" id="PTHR42932">
    <property type="entry name" value="GENERAL STRESS PROTEIN 20U"/>
    <property type="match status" value="1"/>
</dbReference>
<sequence>MTDINIGINAEDRSKVAEGLKRLLADSYTLYLQTHNFHWNVTGPQFRQLHLMFEEQYTDLALAVDDIAERIRTLDFVAPGTYKEFSRLSSIEETEGVPAAGVMVDILTKSNEQVVKTARDVLKLAQEADDESTAALVGDRMRIHEKNSWMLRATRD</sequence>
<dbReference type="Proteomes" id="UP000682739">
    <property type="component" value="Chromosome"/>
</dbReference>
<dbReference type="PROSITE" id="PS00818">
    <property type="entry name" value="DPS_1"/>
    <property type="match status" value="1"/>
</dbReference>
<organism evidence="4 5">
    <name type="scientific">Psychrosphaera ytuae</name>
    <dbReference type="NCBI Taxonomy" id="2820710"/>
    <lineage>
        <taxon>Bacteria</taxon>
        <taxon>Pseudomonadati</taxon>
        <taxon>Pseudomonadota</taxon>
        <taxon>Gammaproteobacteria</taxon>
        <taxon>Alteromonadales</taxon>
        <taxon>Pseudoalteromonadaceae</taxon>
        <taxon>Psychrosphaera</taxon>
    </lineage>
</organism>